<protein>
    <submittedName>
        <fullName evidence="3">Uncharacterized protein</fullName>
    </submittedName>
</protein>
<dbReference type="OrthoDB" id="2015847at2759"/>
<evidence type="ECO:0000313" key="3">
    <source>
        <dbReference type="EMBL" id="KAF6142373.1"/>
    </source>
</evidence>
<proteinExistence type="predicted"/>
<dbReference type="PANTHER" id="PTHR33607">
    <property type="entry name" value="ENDONUCLEASE-1"/>
    <property type="match status" value="1"/>
</dbReference>
<dbReference type="InterPro" id="IPR007346">
    <property type="entry name" value="Endonuclease-I"/>
</dbReference>
<keyword evidence="1" id="KW-0540">Nuclease</keyword>
<gene>
    <name evidence="3" type="ORF">GIB67_023398</name>
</gene>
<accession>A0A7J7LIA1</accession>
<dbReference type="Pfam" id="PF04231">
    <property type="entry name" value="Endonuclease_1"/>
    <property type="match status" value="1"/>
</dbReference>
<dbReference type="GO" id="GO:0004518">
    <property type="term" value="F:nuclease activity"/>
    <property type="evidence" value="ECO:0007669"/>
    <property type="project" value="UniProtKB-KW"/>
</dbReference>
<dbReference type="PANTHER" id="PTHR33607:SF2">
    <property type="entry name" value="ENDONUCLEASE-1"/>
    <property type="match status" value="1"/>
</dbReference>
<organism evidence="3 4">
    <name type="scientific">Kingdonia uniflora</name>
    <dbReference type="NCBI Taxonomy" id="39325"/>
    <lineage>
        <taxon>Eukaryota</taxon>
        <taxon>Viridiplantae</taxon>
        <taxon>Streptophyta</taxon>
        <taxon>Embryophyta</taxon>
        <taxon>Tracheophyta</taxon>
        <taxon>Spermatophyta</taxon>
        <taxon>Magnoliopsida</taxon>
        <taxon>Ranunculales</taxon>
        <taxon>Circaeasteraceae</taxon>
        <taxon>Kingdonia</taxon>
    </lineage>
</organism>
<dbReference type="GO" id="GO:0016787">
    <property type="term" value="F:hydrolase activity"/>
    <property type="evidence" value="ECO:0007669"/>
    <property type="project" value="UniProtKB-KW"/>
</dbReference>
<comment type="caution">
    <text evidence="3">The sequence shown here is derived from an EMBL/GenBank/DDBJ whole genome shotgun (WGS) entry which is preliminary data.</text>
</comment>
<evidence type="ECO:0000313" key="4">
    <source>
        <dbReference type="Proteomes" id="UP000541444"/>
    </source>
</evidence>
<dbReference type="SUPFAM" id="SSF54060">
    <property type="entry name" value="His-Me finger endonucleases"/>
    <property type="match status" value="1"/>
</dbReference>
<keyword evidence="4" id="KW-1185">Reference proteome</keyword>
<reference evidence="3 4" key="1">
    <citation type="journal article" date="2020" name="IScience">
        <title>Genome Sequencing of the Endangered Kingdonia uniflora (Circaeasteraceae, Ranunculales) Reveals Potential Mechanisms of Evolutionary Specialization.</title>
        <authorList>
            <person name="Sun Y."/>
            <person name="Deng T."/>
            <person name="Zhang A."/>
            <person name="Moore M.J."/>
            <person name="Landis J.B."/>
            <person name="Lin N."/>
            <person name="Zhang H."/>
            <person name="Zhang X."/>
            <person name="Huang J."/>
            <person name="Zhang X."/>
            <person name="Sun H."/>
            <person name="Wang H."/>
        </authorList>
    </citation>
    <scope>NUCLEOTIDE SEQUENCE [LARGE SCALE GENOMIC DNA]</scope>
    <source>
        <strain evidence="3">TB1705</strain>
        <tissue evidence="3">Leaf</tissue>
    </source>
</reference>
<sequence>MSSLCMFIGYVCDNFGDRSCDAKNRKIIQLIDVISNDDVFCEDMDKWTGKVDLSGSYEYIKIFAEIVLEPLVEKVQREPHTPPIVMKRRTKVSRPAVRYHYSRHCLWLAGIGDDYKVALQGPGSASNSFGDLEMGYRIRFQVWEALKILDATDADNPEASSDVSVEYNNHINALVGEHLWPRSYGLNGGPSLTDLHNIRPADVNVNSSRGNKYYGECPANSTHCLKPANKETAFDTETDKEIWAPPLQVRGDIARALMYMAICYGDGNMNLHLSDSPSVENREMGMLSTLLKWNELDPPSRTEQFRNNRVCQLYQHNRNPFVDHPEYADLVWKQLGRTHETMHSPSLKAWINEFHYKNKGRDQNEFIEVVVRESTNVAVLKLELYNGANGKIYRSLSLADDRIFCVTDGGPGFRIYTASVPLQNGPSDGISLVSIGKDDLTEVFQFVSYEGIVKATDGPAMGTESVDIGLCETNKSSENDSLGVGGTKIAEFKWRKFVNKASPMKPNSGQILSNL</sequence>
<keyword evidence="2" id="KW-0378">Hydrolase</keyword>
<evidence type="ECO:0000256" key="2">
    <source>
        <dbReference type="ARBA" id="ARBA00022801"/>
    </source>
</evidence>
<name>A0A7J7LIA1_9MAGN</name>
<dbReference type="Proteomes" id="UP000541444">
    <property type="component" value="Unassembled WGS sequence"/>
</dbReference>
<dbReference type="AlphaFoldDB" id="A0A7J7LIA1"/>
<dbReference type="InterPro" id="IPR044925">
    <property type="entry name" value="His-Me_finger_sf"/>
</dbReference>
<dbReference type="EMBL" id="JACGCM010002261">
    <property type="protein sequence ID" value="KAF6142373.1"/>
    <property type="molecule type" value="Genomic_DNA"/>
</dbReference>
<evidence type="ECO:0000256" key="1">
    <source>
        <dbReference type="ARBA" id="ARBA00022722"/>
    </source>
</evidence>